<dbReference type="SUPFAM" id="SSF47459">
    <property type="entry name" value="HLH, helix-loop-helix DNA-binding domain"/>
    <property type="match status" value="1"/>
</dbReference>
<feature type="compositionally biased region" description="Polar residues" evidence="1">
    <location>
        <begin position="164"/>
        <end position="196"/>
    </location>
</feature>
<evidence type="ECO:0000313" key="4">
    <source>
        <dbReference type="EMBL" id="KAF8569199.1"/>
    </source>
</evidence>
<feature type="chain" id="PRO_5035950012" evidence="2">
    <location>
        <begin position="24"/>
        <end position="377"/>
    </location>
</feature>
<name>A0A8T0DMP1_9TREM</name>
<dbReference type="AlphaFoldDB" id="A0A8T0DMP1"/>
<gene>
    <name evidence="4" type="ORF">P879_04428</name>
</gene>
<organism evidence="4 5">
    <name type="scientific">Paragonimus westermani</name>
    <dbReference type="NCBI Taxonomy" id="34504"/>
    <lineage>
        <taxon>Eukaryota</taxon>
        <taxon>Metazoa</taxon>
        <taxon>Spiralia</taxon>
        <taxon>Lophotrochozoa</taxon>
        <taxon>Platyhelminthes</taxon>
        <taxon>Trematoda</taxon>
        <taxon>Digenea</taxon>
        <taxon>Plagiorchiida</taxon>
        <taxon>Troglotremata</taxon>
        <taxon>Troglotrematidae</taxon>
        <taxon>Paragonimus</taxon>
    </lineage>
</organism>
<dbReference type="InterPro" id="IPR036638">
    <property type="entry name" value="HLH_DNA-bd_sf"/>
</dbReference>
<dbReference type="Gene3D" id="4.10.280.10">
    <property type="entry name" value="Helix-loop-helix DNA-binding domain"/>
    <property type="match status" value="1"/>
</dbReference>
<evidence type="ECO:0000259" key="3">
    <source>
        <dbReference type="Pfam" id="PF00010"/>
    </source>
</evidence>
<feature type="signal peptide" evidence="2">
    <location>
        <begin position="1"/>
        <end position="23"/>
    </location>
</feature>
<dbReference type="InterPro" id="IPR011598">
    <property type="entry name" value="bHLH_dom"/>
</dbReference>
<evidence type="ECO:0000256" key="2">
    <source>
        <dbReference type="SAM" id="SignalP"/>
    </source>
</evidence>
<feature type="compositionally biased region" description="Basic and acidic residues" evidence="1">
    <location>
        <begin position="84"/>
        <end position="98"/>
    </location>
</feature>
<reference evidence="4 5" key="1">
    <citation type="submission" date="2019-07" db="EMBL/GenBank/DDBJ databases">
        <title>Annotation for the trematode Paragonimus westermani.</title>
        <authorList>
            <person name="Choi Y.-J."/>
        </authorList>
    </citation>
    <scope>NUCLEOTIDE SEQUENCE [LARGE SCALE GENOMIC DNA]</scope>
    <source>
        <strain evidence="4">180907_Pwestermani</strain>
    </source>
</reference>
<dbReference type="Proteomes" id="UP000699462">
    <property type="component" value="Unassembled WGS sequence"/>
</dbReference>
<proteinExistence type="predicted"/>
<dbReference type="GO" id="GO:0046983">
    <property type="term" value="F:protein dimerization activity"/>
    <property type="evidence" value="ECO:0007669"/>
    <property type="project" value="InterPro"/>
</dbReference>
<evidence type="ECO:0000313" key="5">
    <source>
        <dbReference type="Proteomes" id="UP000699462"/>
    </source>
</evidence>
<evidence type="ECO:0000256" key="1">
    <source>
        <dbReference type="SAM" id="MobiDB-lite"/>
    </source>
</evidence>
<keyword evidence="2" id="KW-0732">Signal</keyword>
<keyword evidence="5" id="KW-1185">Reference proteome</keyword>
<sequence>MGLATSLAHAFTCAMGAVPPALSNCSIPLPACTFRPTYSQMAMHTTVDLPILNTIPGVHTVSPPVTTVPLIKPRRGRRSTVPPEQREQTRRLKKQNMERRRRASISDKMNALHSLAMDIIGLDPRAQQKVEKADILNTCYKVFEGIAKIARDEPEIQARLRQLRSQIPESRPGTSLSVDENTQSSVYSDDSTNNPVSERLSPPTGLVVPENQFIPPDAVQRHSRNNLNLPSCQSTPCGGSHPSWHSTFVSWVSSDSGIHSPRDSLSDRSVGIRLGQPICLSPSPSENGNTDPDGLLMSCRHTLDGRPRPFKPRHQHPMLRRPLAMKDVNHQHQLQHQQQQQSKELTIETGLSASHVSAFKIVRPEVGISPTVWRPYL</sequence>
<dbReference type="OrthoDB" id="6264573at2759"/>
<protein>
    <submittedName>
        <fullName evidence="4">STARP antigen</fullName>
    </submittedName>
</protein>
<comment type="caution">
    <text evidence="4">The sequence shown here is derived from an EMBL/GenBank/DDBJ whole genome shotgun (WGS) entry which is preliminary data.</text>
</comment>
<dbReference type="EMBL" id="JTDF01002088">
    <property type="protein sequence ID" value="KAF8569199.1"/>
    <property type="molecule type" value="Genomic_DNA"/>
</dbReference>
<feature type="region of interest" description="Disordered" evidence="1">
    <location>
        <begin position="73"/>
        <end position="104"/>
    </location>
</feature>
<feature type="region of interest" description="Disordered" evidence="1">
    <location>
        <begin position="164"/>
        <end position="211"/>
    </location>
</feature>
<feature type="domain" description="BHLH" evidence="3">
    <location>
        <begin position="90"/>
        <end position="137"/>
    </location>
</feature>
<dbReference type="Pfam" id="PF00010">
    <property type="entry name" value="HLH"/>
    <property type="match status" value="1"/>
</dbReference>
<accession>A0A8T0DMP1</accession>